<sequence>EYPEYMENTSNNEFINNFHGKWASSQQQQTKYMGLNSTQDNDELFEV</sequence>
<proteinExistence type="predicted"/>
<dbReference type="EMBL" id="CAJVPL010016177">
    <property type="protein sequence ID" value="CAG8695080.1"/>
    <property type="molecule type" value="Genomic_DNA"/>
</dbReference>
<reference evidence="1" key="1">
    <citation type="submission" date="2021-06" db="EMBL/GenBank/DDBJ databases">
        <authorList>
            <person name="Kallberg Y."/>
            <person name="Tangrot J."/>
            <person name="Rosling A."/>
        </authorList>
    </citation>
    <scope>NUCLEOTIDE SEQUENCE</scope>
    <source>
        <strain evidence="1">MT106</strain>
    </source>
</reference>
<dbReference type="Proteomes" id="UP000789831">
    <property type="component" value="Unassembled WGS sequence"/>
</dbReference>
<accession>A0A9N9EX77</accession>
<comment type="caution">
    <text evidence="1">The sequence shown here is derived from an EMBL/GenBank/DDBJ whole genome shotgun (WGS) entry which is preliminary data.</text>
</comment>
<evidence type="ECO:0000313" key="2">
    <source>
        <dbReference type="Proteomes" id="UP000789831"/>
    </source>
</evidence>
<keyword evidence="2" id="KW-1185">Reference proteome</keyword>
<dbReference type="AlphaFoldDB" id="A0A9N9EX77"/>
<feature type="non-terminal residue" evidence="1">
    <location>
        <position position="47"/>
    </location>
</feature>
<organism evidence="1 2">
    <name type="scientific">Ambispora gerdemannii</name>
    <dbReference type="NCBI Taxonomy" id="144530"/>
    <lineage>
        <taxon>Eukaryota</taxon>
        <taxon>Fungi</taxon>
        <taxon>Fungi incertae sedis</taxon>
        <taxon>Mucoromycota</taxon>
        <taxon>Glomeromycotina</taxon>
        <taxon>Glomeromycetes</taxon>
        <taxon>Archaeosporales</taxon>
        <taxon>Ambisporaceae</taxon>
        <taxon>Ambispora</taxon>
    </lineage>
</organism>
<name>A0A9N9EX77_9GLOM</name>
<feature type="non-terminal residue" evidence="1">
    <location>
        <position position="1"/>
    </location>
</feature>
<protein>
    <submittedName>
        <fullName evidence="1">11913_t:CDS:1</fullName>
    </submittedName>
</protein>
<gene>
    <name evidence="1" type="ORF">AGERDE_LOCUS13245</name>
</gene>
<evidence type="ECO:0000313" key="1">
    <source>
        <dbReference type="EMBL" id="CAG8695080.1"/>
    </source>
</evidence>